<dbReference type="InParanoid" id="K3X9G8"/>
<dbReference type="GO" id="GO:0001006">
    <property type="term" value="F:RNA polymerase III type 3 promoter sequence-specific DNA binding"/>
    <property type="evidence" value="ECO:0007669"/>
    <property type="project" value="TreeGrafter"/>
</dbReference>
<feature type="compositionally biased region" description="Basic and acidic residues" evidence="6">
    <location>
        <begin position="1"/>
        <end position="35"/>
    </location>
</feature>
<feature type="domain" description="Myb-like" evidence="7">
    <location>
        <begin position="70"/>
        <end position="114"/>
    </location>
</feature>
<keyword evidence="2" id="KW-0805">Transcription regulation</keyword>
<dbReference type="PANTHER" id="PTHR46621:SF1">
    <property type="entry name" value="SNRNA-ACTIVATING PROTEIN COMPLEX SUBUNIT 4"/>
    <property type="match status" value="1"/>
</dbReference>
<organism evidence="9 10">
    <name type="scientific">Globisporangium ultimum (strain ATCC 200006 / CBS 805.95 / DAOM BR144)</name>
    <name type="common">Pythium ultimum</name>
    <dbReference type="NCBI Taxonomy" id="431595"/>
    <lineage>
        <taxon>Eukaryota</taxon>
        <taxon>Sar</taxon>
        <taxon>Stramenopiles</taxon>
        <taxon>Oomycota</taxon>
        <taxon>Peronosporomycetes</taxon>
        <taxon>Pythiales</taxon>
        <taxon>Pythiaceae</taxon>
        <taxon>Globisporangium</taxon>
    </lineage>
</organism>
<evidence type="ECO:0000256" key="3">
    <source>
        <dbReference type="ARBA" id="ARBA00023125"/>
    </source>
</evidence>
<dbReference type="CDD" id="cd00167">
    <property type="entry name" value="SANT"/>
    <property type="match status" value="3"/>
</dbReference>
<dbReference type="GO" id="GO:0000978">
    <property type="term" value="F:RNA polymerase II cis-regulatory region sequence-specific DNA binding"/>
    <property type="evidence" value="ECO:0007669"/>
    <property type="project" value="TreeGrafter"/>
</dbReference>
<evidence type="ECO:0000313" key="10">
    <source>
        <dbReference type="Proteomes" id="UP000019132"/>
    </source>
</evidence>
<sequence>MDQYSKRERPDSIRELTKSEEKALQRTRSEHESAHSDSPTRGSLSDQEGTEAGEGGAEEAEDPDAPTTKRWTKSQDSALRESVRIHGEKNWKAIAELVPGRNHAQCLQRWRKVLKPGLVKGHWSFEEDQVLEFLVTQGCNNWGQIAERIPGRTPKQCRERWKNHLDPAINKGPYTEDEDSIILSAQERLGNKWSQIAQLLKGRTEDS</sequence>
<dbReference type="InterPro" id="IPR051575">
    <property type="entry name" value="Myb-like_DNA-bd"/>
</dbReference>
<proteinExistence type="predicted"/>
<dbReference type="PANTHER" id="PTHR46621">
    <property type="entry name" value="SNRNA-ACTIVATING PROTEIN COMPLEX SUBUNIT 4"/>
    <property type="match status" value="1"/>
</dbReference>
<dbReference type="AlphaFoldDB" id="K3X9G8"/>
<dbReference type="InterPro" id="IPR001005">
    <property type="entry name" value="SANT/Myb"/>
</dbReference>
<keyword evidence="10" id="KW-1185">Reference proteome</keyword>
<dbReference type="GO" id="GO:0042795">
    <property type="term" value="P:snRNA transcription by RNA polymerase II"/>
    <property type="evidence" value="ECO:0007669"/>
    <property type="project" value="TreeGrafter"/>
</dbReference>
<feature type="domain" description="HTH myb-type" evidence="8">
    <location>
        <begin position="70"/>
        <end position="114"/>
    </location>
</feature>
<dbReference type="Proteomes" id="UP000019132">
    <property type="component" value="Unassembled WGS sequence"/>
</dbReference>
<dbReference type="PROSITE" id="PS50090">
    <property type="entry name" value="MYB_LIKE"/>
    <property type="match status" value="3"/>
</dbReference>
<feature type="domain" description="HTH myb-type" evidence="8">
    <location>
        <begin position="170"/>
        <end position="207"/>
    </location>
</feature>
<dbReference type="OMA" id="NARWHEL"/>
<protein>
    <submittedName>
        <fullName evidence="9">Uncharacterized protein</fullName>
    </submittedName>
</protein>
<dbReference type="SUPFAM" id="SSF46689">
    <property type="entry name" value="Homeodomain-like"/>
    <property type="match status" value="2"/>
</dbReference>
<reference evidence="9" key="3">
    <citation type="submission" date="2015-02" db="UniProtKB">
        <authorList>
            <consortium name="EnsemblProtists"/>
        </authorList>
    </citation>
    <scope>IDENTIFICATION</scope>
    <source>
        <strain evidence="9">DAOM BR144</strain>
    </source>
</reference>
<dbReference type="SMART" id="SM00717">
    <property type="entry name" value="SANT"/>
    <property type="match status" value="3"/>
</dbReference>
<evidence type="ECO:0000256" key="4">
    <source>
        <dbReference type="ARBA" id="ARBA00023163"/>
    </source>
</evidence>
<keyword evidence="5" id="KW-0539">Nucleus</keyword>
<dbReference type="EMBL" id="GL376595">
    <property type="status" value="NOT_ANNOTATED_CDS"/>
    <property type="molecule type" value="Genomic_DNA"/>
</dbReference>
<dbReference type="InterPro" id="IPR017930">
    <property type="entry name" value="Myb_dom"/>
</dbReference>
<feature type="region of interest" description="Disordered" evidence="6">
    <location>
        <begin position="1"/>
        <end position="84"/>
    </location>
</feature>
<feature type="compositionally biased region" description="Acidic residues" evidence="6">
    <location>
        <begin position="48"/>
        <end position="64"/>
    </location>
</feature>
<dbReference type="Pfam" id="PF13921">
    <property type="entry name" value="Myb_DNA-bind_6"/>
    <property type="match status" value="1"/>
</dbReference>
<dbReference type="PROSITE" id="PS51294">
    <property type="entry name" value="HTH_MYB"/>
    <property type="match status" value="3"/>
</dbReference>
<dbReference type="eggNOG" id="KOG0048">
    <property type="taxonomic scope" value="Eukaryota"/>
</dbReference>
<feature type="domain" description="HTH myb-type" evidence="8">
    <location>
        <begin position="115"/>
        <end position="169"/>
    </location>
</feature>
<reference evidence="10" key="1">
    <citation type="journal article" date="2010" name="Genome Biol.">
        <title>Genome sequence of the necrotrophic plant pathogen Pythium ultimum reveals original pathogenicity mechanisms and effector repertoire.</title>
        <authorList>
            <person name="Levesque C.A."/>
            <person name="Brouwer H."/>
            <person name="Cano L."/>
            <person name="Hamilton J.P."/>
            <person name="Holt C."/>
            <person name="Huitema E."/>
            <person name="Raffaele S."/>
            <person name="Robideau G.P."/>
            <person name="Thines M."/>
            <person name="Win J."/>
            <person name="Zerillo M.M."/>
            <person name="Beakes G.W."/>
            <person name="Boore J.L."/>
            <person name="Busam D."/>
            <person name="Dumas B."/>
            <person name="Ferriera S."/>
            <person name="Fuerstenberg S.I."/>
            <person name="Gachon C.M."/>
            <person name="Gaulin E."/>
            <person name="Govers F."/>
            <person name="Grenville-Briggs L."/>
            <person name="Horner N."/>
            <person name="Hostetler J."/>
            <person name="Jiang R.H."/>
            <person name="Johnson J."/>
            <person name="Krajaejun T."/>
            <person name="Lin H."/>
            <person name="Meijer H.J."/>
            <person name="Moore B."/>
            <person name="Morris P."/>
            <person name="Phuntmart V."/>
            <person name="Puiu D."/>
            <person name="Shetty J."/>
            <person name="Stajich J.E."/>
            <person name="Tripathy S."/>
            <person name="Wawra S."/>
            <person name="van West P."/>
            <person name="Whitty B.R."/>
            <person name="Coutinho P.M."/>
            <person name="Henrissat B."/>
            <person name="Martin F."/>
            <person name="Thomas P.D."/>
            <person name="Tyler B.M."/>
            <person name="De Vries R.P."/>
            <person name="Kamoun S."/>
            <person name="Yandell M."/>
            <person name="Tisserat N."/>
            <person name="Buell C.R."/>
        </authorList>
    </citation>
    <scope>NUCLEOTIDE SEQUENCE</scope>
    <source>
        <strain evidence="10">DAOM:BR144</strain>
    </source>
</reference>
<reference evidence="10" key="2">
    <citation type="submission" date="2010-04" db="EMBL/GenBank/DDBJ databases">
        <authorList>
            <person name="Buell R."/>
            <person name="Hamilton J."/>
            <person name="Hostetler J."/>
        </authorList>
    </citation>
    <scope>NUCLEOTIDE SEQUENCE [LARGE SCALE GENOMIC DNA]</scope>
    <source>
        <strain evidence="10">DAOM:BR144</strain>
    </source>
</reference>
<dbReference type="HOGENOM" id="CLU_1329386_0_0_1"/>
<evidence type="ECO:0000259" key="7">
    <source>
        <dbReference type="PROSITE" id="PS50090"/>
    </source>
</evidence>
<evidence type="ECO:0000256" key="1">
    <source>
        <dbReference type="ARBA" id="ARBA00022737"/>
    </source>
</evidence>
<dbReference type="GO" id="GO:0042796">
    <property type="term" value="P:snRNA transcription by RNA polymerase III"/>
    <property type="evidence" value="ECO:0007669"/>
    <property type="project" value="TreeGrafter"/>
</dbReference>
<dbReference type="EnsemblProtists" id="PYU1_T013867">
    <property type="protein sequence ID" value="PYU1_T013867"/>
    <property type="gene ID" value="PYU1_G013838"/>
</dbReference>
<keyword evidence="3" id="KW-0238">DNA-binding</keyword>
<dbReference type="GO" id="GO:0019185">
    <property type="term" value="C:snRNA-activating protein complex"/>
    <property type="evidence" value="ECO:0007669"/>
    <property type="project" value="TreeGrafter"/>
</dbReference>
<evidence type="ECO:0000256" key="6">
    <source>
        <dbReference type="SAM" id="MobiDB-lite"/>
    </source>
</evidence>
<evidence type="ECO:0000259" key="8">
    <source>
        <dbReference type="PROSITE" id="PS51294"/>
    </source>
</evidence>
<feature type="compositionally biased region" description="Polar residues" evidence="6">
    <location>
        <begin position="36"/>
        <end position="47"/>
    </location>
</feature>
<dbReference type="InterPro" id="IPR009057">
    <property type="entry name" value="Homeodomain-like_sf"/>
</dbReference>
<evidence type="ECO:0000256" key="5">
    <source>
        <dbReference type="ARBA" id="ARBA00023242"/>
    </source>
</evidence>
<dbReference type="VEuPathDB" id="FungiDB:PYU1_G013838"/>
<dbReference type="FunFam" id="1.10.10.60:FF:000010">
    <property type="entry name" value="Transcriptional activator Myb isoform A"/>
    <property type="match status" value="1"/>
</dbReference>
<evidence type="ECO:0000313" key="9">
    <source>
        <dbReference type="EnsemblProtists" id="PYU1_T013867"/>
    </source>
</evidence>
<accession>K3X9G8</accession>
<keyword evidence="4" id="KW-0804">Transcription</keyword>
<name>K3X9G8_GLOUD</name>
<feature type="domain" description="Myb-like" evidence="7">
    <location>
        <begin position="115"/>
        <end position="165"/>
    </location>
</feature>
<dbReference type="Pfam" id="PF00249">
    <property type="entry name" value="Myb_DNA-binding"/>
    <property type="match status" value="1"/>
</dbReference>
<evidence type="ECO:0000256" key="2">
    <source>
        <dbReference type="ARBA" id="ARBA00023015"/>
    </source>
</evidence>
<keyword evidence="1" id="KW-0677">Repeat</keyword>
<feature type="domain" description="Myb-like" evidence="7">
    <location>
        <begin position="166"/>
        <end position="207"/>
    </location>
</feature>
<dbReference type="Gene3D" id="1.10.10.60">
    <property type="entry name" value="Homeodomain-like"/>
    <property type="match status" value="3"/>
</dbReference>
<dbReference type="STRING" id="431595.K3X9G8"/>